<dbReference type="Proteomes" id="UP001601976">
    <property type="component" value="Unassembled WGS sequence"/>
</dbReference>
<feature type="coiled-coil region" evidence="9">
    <location>
        <begin position="151"/>
        <end position="178"/>
    </location>
</feature>
<gene>
    <name evidence="14" type="ORF">ACFYWW_30090</name>
</gene>
<keyword evidence="10" id="KW-1133">Transmembrane helix</keyword>
<dbReference type="InterPro" id="IPR050482">
    <property type="entry name" value="Sensor_HK_TwoCompSys"/>
</dbReference>
<dbReference type="Gene3D" id="1.20.5.1930">
    <property type="match status" value="1"/>
</dbReference>
<evidence type="ECO:0000313" key="15">
    <source>
        <dbReference type="Proteomes" id="UP001601976"/>
    </source>
</evidence>
<evidence type="ECO:0000256" key="2">
    <source>
        <dbReference type="ARBA" id="ARBA00012438"/>
    </source>
</evidence>
<accession>A0ABW6RN22</accession>
<evidence type="ECO:0000259" key="13">
    <source>
        <dbReference type="Pfam" id="PF23539"/>
    </source>
</evidence>
<keyword evidence="10" id="KW-0472">Membrane</keyword>
<evidence type="ECO:0000313" key="14">
    <source>
        <dbReference type="EMBL" id="MFF3342931.1"/>
    </source>
</evidence>
<proteinExistence type="predicted"/>
<evidence type="ECO:0000259" key="11">
    <source>
        <dbReference type="Pfam" id="PF02518"/>
    </source>
</evidence>
<feature type="transmembrane region" description="Helical" evidence="10">
    <location>
        <begin position="6"/>
        <end position="26"/>
    </location>
</feature>
<dbReference type="EC" id="2.7.13.3" evidence="2"/>
<dbReference type="Gene3D" id="3.30.565.10">
    <property type="entry name" value="Histidine kinase-like ATPase, C-terminal domain"/>
    <property type="match status" value="1"/>
</dbReference>
<reference evidence="14 15" key="1">
    <citation type="submission" date="2024-10" db="EMBL/GenBank/DDBJ databases">
        <title>The Natural Products Discovery Center: Release of the First 8490 Sequenced Strains for Exploring Actinobacteria Biosynthetic Diversity.</title>
        <authorList>
            <person name="Kalkreuter E."/>
            <person name="Kautsar S.A."/>
            <person name="Yang D."/>
            <person name="Bader C.D."/>
            <person name="Teijaro C.N."/>
            <person name="Fluegel L."/>
            <person name="Davis C.M."/>
            <person name="Simpson J.R."/>
            <person name="Lauterbach L."/>
            <person name="Steele A.D."/>
            <person name="Gui C."/>
            <person name="Meng S."/>
            <person name="Li G."/>
            <person name="Viehrig K."/>
            <person name="Ye F."/>
            <person name="Su P."/>
            <person name="Kiefer A.F."/>
            <person name="Nichols A."/>
            <person name="Cepeda A.J."/>
            <person name="Yan W."/>
            <person name="Fan B."/>
            <person name="Jiang Y."/>
            <person name="Adhikari A."/>
            <person name="Zheng C.-J."/>
            <person name="Schuster L."/>
            <person name="Cowan T.M."/>
            <person name="Smanski M.J."/>
            <person name="Chevrette M.G."/>
            <person name="De Carvalho L.P.S."/>
            <person name="Shen B."/>
        </authorList>
    </citation>
    <scope>NUCLEOTIDE SEQUENCE [LARGE SCALE GENOMIC DNA]</scope>
    <source>
        <strain evidence="14 15">NPDC003029</strain>
    </source>
</reference>
<dbReference type="Pfam" id="PF23539">
    <property type="entry name" value="DUF7134"/>
    <property type="match status" value="1"/>
</dbReference>
<evidence type="ECO:0000259" key="12">
    <source>
        <dbReference type="Pfam" id="PF07730"/>
    </source>
</evidence>
<evidence type="ECO:0000256" key="1">
    <source>
        <dbReference type="ARBA" id="ARBA00000085"/>
    </source>
</evidence>
<dbReference type="Pfam" id="PF02518">
    <property type="entry name" value="HATPase_c"/>
    <property type="match status" value="1"/>
</dbReference>
<feature type="transmembrane region" description="Helical" evidence="10">
    <location>
        <begin position="132"/>
        <end position="150"/>
    </location>
</feature>
<evidence type="ECO:0000256" key="7">
    <source>
        <dbReference type="ARBA" id="ARBA00022840"/>
    </source>
</evidence>
<dbReference type="InterPro" id="IPR003594">
    <property type="entry name" value="HATPase_dom"/>
</dbReference>
<sequence>MPLPQRTVHLAVASCVALVTVVGTLVRDRDAFDSPGRLLLGWSLIAVGCSALLWRRRWPVPVAVVALLCCAAYFPVSPVDLPLLLLAFAYALYTVAAQGHLAAAITLAVVTMLSTVYVEQVVTRGARHVDDAAIFLMTGWFVGVIAIGQVHRTHRAYLREVEQRIRAAEREKDVRARQSATEERLRIARELHDVLGHNISLINVQAGAALHRHSKRPRGPEELVPALEAIRDSSKDALRELRATLGVLRQVDDAEGAPVTPAAGIEQIEELTARARAAGLDVRTTVEDAAQGLPPQVSLAAYRIVQESLTNVARHARAHTAVVTVRRDGDNVVVRIEDDGQGAAPGAEGSGINGMAERARALGGELTALDTGSGFLVEARIPLGGDA</sequence>
<feature type="domain" description="Histidine kinase/HSP90-like ATPase" evidence="11">
    <location>
        <begin position="299"/>
        <end position="383"/>
    </location>
</feature>
<keyword evidence="5" id="KW-0547">Nucleotide-binding</keyword>
<keyword evidence="6 14" id="KW-0418">Kinase</keyword>
<feature type="transmembrane region" description="Helical" evidence="10">
    <location>
        <begin position="38"/>
        <end position="54"/>
    </location>
</feature>
<feature type="transmembrane region" description="Helical" evidence="10">
    <location>
        <begin position="60"/>
        <end position="76"/>
    </location>
</feature>
<comment type="catalytic activity">
    <reaction evidence="1">
        <text>ATP + protein L-histidine = ADP + protein N-phospho-L-histidine.</text>
        <dbReference type="EC" id="2.7.13.3"/>
    </reaction>
</comment>
<keyword evidence="3" id="KW-0597">Phosphoprotein</keyword>
<keyword evidence="15" id="KW-1185">Reference proteome</keyword>
<dbReference type="GO" id="GO:0016301">
    <property type="term" value="F:kinase activity"/>
    <property type="evidence" value="ECO:0007669"/>
    <property type="project" value="UniProtKB-KW"/>
</dbReference>
<dbReference type="Pfam" id="PF07730">
    <property type="entry name" value="HisKA_3"/>
    <property type="match status" value="1"/>
</dbReference>
<dbReference type="SUPFAM" id="SSF55874">
    <property type="entry name" value="ATPase domain of HSP90 chaperone/DNA topoisomerase II/histidine kinase"/>
    <property type="match status" value="1"/>
</dbReference>
<dbReference type="CDD" id="cd16917">
    <property type="entry name" value="HATPase_UhpB-NarQ-NarX-like"/>
    <property type="match status" value="1"/>
</dbReference>
<evidence type="ECO:0000256" key="6">
    <source>
        <dbReference type="ARBA" id="ARBA00022777"/>
    </source>
</evidence>
<evidence type="ECO:0000256" key="8">
    <source>
        <dbReference type="ARBA" id="ARBA00023012"/>
    </source>
</evidence>
<organism evidence="14 15">
    <name type="scientific">Streptomyces flavidovirens</name>
    <dbReference type="NCBI Taxonomy" id="67298"/>
    <lineage>
        <taxon>Bacteria</taxon>
        <taxon>Bacillati</taxon>
        <taxon>Actinomycetota</taxon>
        <taxon>Actinomycetes</taxon>
        <taxon>Kitasatosporales</taxon>
        <taxon>Streptomycetaceae</taxon>
        <taxon>Streptomyces</taxon>
    </lineage>
</organism>
<dbReference type="InterPro" id="IPR055558">
    <property type="entry name" value="DUF7134"/>
</dbReference>
<comment type="caution">
    <text evidence="14">The sequence shown here is derived from an EMBL/GenBank/DDBJ whole genome shotgun (WGS) entry which is preliminary data.</text>
</comment>
<feature type="transmembrane region" description="Helical" evidence="10">
    <location>
        <begin position="83"/>
        <end position="112"/>
    </location>
</feature>
<protein>
    <recommendedName>
        <fullName evidence="2">histidine kinase</fullName>
        <ecNumber evidence="2">2.7.13.3</ecNumber>
    </recommendedName>
</protein>
<evidence type="ECO:0000256" key="9">
    <source>
        <dbReference type="SAM" id="Coils"/>
    </source>
</evidence>
<keyword evidence="10" id="KW-0812">Transmembrane</keyword>
<feature type="domain" description="Signal transduction histidine kinase subgroup 3 dimerisation and phosphoacceptor" evidence="12">
    <location>
        <begin position="183"/>
        <end position="252"/>
    </location>
</feature>
<dbReference type="InterPro" id="IPR036890">
    <property type="entry name" value="HATPase_C_sf"/>
</dbReference>
<evidence type="ECO:0000256" key="3">
    <source>
        <dbReference type="ARBA" id="ARBA00022553"/>
    </source>
</evidence>
<dbReference type="RefSeq" id="WP_387898139.1">
    <property type="nucleotide sequence ID" value="NZ_JBIAPK010000011.1"/>
</dbReference>
<keyword evidence="8" id="KW-0902">Two-component regulatory system</keyword>
<dbReference type="PANTHER" id="PTHR24421:SF10">
    <property type="entry name" value="NITRATE_NITRITE SENSOR PROTEIN NARQ"/>
    <property type="match status" value="1"/>
</dbReference>
<evidence type="ECO:0000256" key="10">
    <source>
        <dbReference type="SAM" id="Phobius"/>
    </source>
</evidence>
<dbReference type="EMBL" id="JBIAPK010000011">
    <property type="protein sequence ID" value="MFF3342931.1"/>
    <property type="molecule type" value="Genomic_DNA"/>
</dbReference>
<evidence type="ECO:0000256" key="5">
    <source>
        <dbReference type="ARBA" id="ARBA00022741"/>
    </source>
</evidence>
<evidence type="ECO:0000256" key="4">
    <source>
        <dbReference type="ARBA" id="ARBA00022679"/>
    </source>
</evidence>
<dbReference type="InterPro" id="IPR011712">
    <property type="entry name" value="Sig_transdc_His_kin_sub3_dim/P"/>
</dbReference>
<keyword evidence="9" id="KW-0175">Coiled coil</keyword>
<feature type="domain" description="DUF7134" evidence="13">
    <location>
        <begin position="8"/>
        <end position="155"/>
    </location>
</feature>
<keyword evidence="4" id="KW-0808">Transferase</keyword>
<keyword evidence="7" id="KW-0067">ATP-binding</keyword>
<dbReference type="PANTHER" id="PTHR24421">
    <property type="entry name" value="NITRATE/NITRITE SENSOR PROTEIN NARX-RELATED"/>
    <property type="match status" value="1"/>
</dbReference>
<name>A0ABW6RN22_9ACTN</name>